<dbReference type="AlphaFoldDB" id="A0AAE0LP78"/>
<proteinExistence type="predicted"/>
<gene>
    <name evidence="1" type="ORF">B0H64DRAFT_406602</name>
</gene>
<dbReference type="RefSeq" id="XP_062655927.1">
    <property type="nucleotide sequence ID" value="XM_062804513.1"/>
</dbReference>
<dbReference type="Proteomes" id="UP001278766">
    <property type="component" value="Unassembled WGS sequence"/>
</dbReference>
<name>A0AAE0LP78_9PEZI</name>
<evidence type="ECO:0000313" key="1">
    <source>
        <dbReference type="EMBL" id="KAK3292413.1"/>
    </source>
</evidence>
<dbReference type="GeneID" id="87841461"/>
<reference evidence="1" key="1">
    <citation type="journal article" date="2023" name="Mol. Phylogenet. Evol.">
        <title>Genome-scale phylogeny and comparative genomics of the fungal order Sordariales.</title>
        <authorList>
            <person name="Hensen N."/>
            <person name="Bonometti L."/>
            <person name="Westerberg I."/>
            <person name="Brannstrom I.O."/>
            <person name="Guillou S."/>
            <person name="Cros-Aarteil S."/>
            <person name="Calhoun S."/>
            <person name="Haridas S."/>
            <person name="Kuo A."/>
            <person name="Mondo S."/>
            <person name="Pangilinan J."/>
            <person name="Riley R."/>
            <person name="LaButti K."/>
            <person name="Andreopoulos B."/>
            <person name="Lipzen A."/>
            <person name="Chen C."/>
            <person name="Yan M."/>
            <person name="Daum C."/>
            <person name="Ng V."/>
            <person name="Clum A."/>
            <person name="Steindorff A."/>
            <person name="Ohm R.A."/>
            <person name="Martin F."/>
            <person name="Silar P."/>
            <person name="Natvig D.O."/>
            <person name="Lalanne C."/>
            <person name="Gautier V."/>
            <person name="Ament-Velasquez S.L."/>
            <person name="Kruys A."/>
            <person name="Hutchinson M.I."/>
            <person name="Powell A.J."/>
            <person name="Barry K."/>
            <person name="Miller A.N."/>
            <person name="Grigoriev I.V."/>
            <person name="Debuchy R."/>
            <person name="Gladieux P."/>
            <person name="Hiltunen Thoren M."/>
            <person name="Johannesson H."/>
        </authorList>
    </citation>
    <scope>NUCLEOTIDE SEQUENCE</scope>
    <source>
        <strain evidence="1">CBS 168.71</strain>
    </source>
</reference>
<evidence type="ECO:0000313" key="2">
    <source>
        <dbReference type="Proteomes" id="UP001278766"/>
    </source>
</evidence>
<organism evidence="1 2">
    <name type="scientific">Chaetomium fimeti</name>
    <dbReference type="NCBI Taxonomy" id="1854472"/>
    <lineage>
        <taxon>Eukaryota</taxon>
        <taxon>Fungi</taxon>
        <taxon>Dikarya</taxon>
        <taxon>Ascomycota</taxon>
        <taxon>Pezizomycotina</taxon>
        <taxon>Sordariomycetes</taxon>
        <taxon>Sordariomycetidae</taxon>
        <taxon>Sordariales</taxon>
        <taxon>Chaetomiaceae</taxon>
        <taxon>Chaetomium</taxon>
    </lineage>
</organism>
<protein>
    <submittedName>
        <fullName evidence="1">Uncharacterized protein</fullName>
    </submittedName>
</protein>
<comment type="caution">
    <text evidence="1">The sequence shown here is derived from an EMBL/GenBank/DDBJ whole genome shotgun (WGS) entry which is preliminary data.</text>
</comment>
<dbReference type="EMBL" id="JAUEPN010000007">
    <property type="protein sequence ID" value="KAK3292413.1"/>
    <property type="molecule type" value="Genomic_DNA"/>
</dbReference>
<reference evidence="1" key="2">
    <citation type="submission" date="2023-06" db="EMBL/GenBank/DDBJ databases">
        <authorList>
            <consortium name="Lawrence Berkeley National Laboratory"/>
            <person name="Haridas S."/>
            <person name="Hensen N."/>
            <person name="Bonometti L."/>
            <person name="Westerberg I."/>
            <person name="Brannstrom I.O."/>
            <person name="Guillou S."/>
            <person name="Cros-Aarteil S."/>
            <person name="Calhoun S."/>
            <person name="Kuo A."/>
            <person name="Mondo S."/>
            <person name="Pangilinan J."/>
            <person name="Riley R."/>
            <person name="Labutti K."/>
            <person name="Andreopoulos B."/>
            <person name="Lipzen A."/>
            <person name="Chen C."/>
            <person name="Yanf M."/>
            <person name="Daum C."/>
            <person name="Ng V."/>
            <person name="Clum A."/>
            <person name="Steindorff A."/>
            <person name="Ohm R."/>
            <person name="Martin F."/>
            <person name="Silar P."/>
            <person name="Natvig D."/>
            <person name="Lalanne C."/>
            <person name="Gautier V."/>
            <person name="Ament-Velasquez S.L."/>
            <person name="Kruys A."/>
            <person name="Hutchinson M.I."/>
            <person name="Powell A.J."/>
            <person name="Barry K."/>
            <person name="Miller A.N."/>
            <person name="Grigoriev I.V."/>
            <person name="Debuchy R."/>
            <person name="Gladieux P."/>
            <person name="Thoren M.H."/>
            <person name="Johannesson H."/>
        </authorList>
    </citation>
    <scope>NUCLEOTIDE SEQUENCE</scope>
    <source>
        <strain evidence="1">CBS 168.71</strain>
    </source>
</reference>
<keyword evidence="2" id="KW-1185">Reference proteome</keyword>
<accession>A0AAE0LP78</accession>
<sequence>MGSNYSTVAVLALVLPGLSRTPSTGRTLASTAASRIQSVLALTSSWKLGCCDGFSGLRCRRPLRNDCSVMTDIRRGLLEAERYQ</sequence>